<dbReference type="RefSeq" id="XP_040698247.1">
    <property type="nucleotide sequence ID" value="XM_040852821.1"/>
</dbReference>
<sequence>MDSAPSQQQEPALSETIPRLTLSLTGWKKLSARIVRWPINAITYTIRREEDSSDRPCLFKWSPSDLILRLCYANNGEMKEASVAEPQGPVPRHKPDFSGPFPVNSTDVIELWPATETTLYGTLPDRYGPLLDVGGRYEILWAGGEITQWAWGTKQDHQGQGQIVPPGPKLALPAGPRFRFTALTPHWQPDPQNRIRPPRPSLIDPAARVSGGPVLTVTLEVDDGKITGCEWDIELKLQAKVTYHGVLGNATAGPIMLYTGAAIQYESYCLLDRRRDGTTWDPVTPVFPCNIGAYLADLPQGFARGQRGLFVCLQPGESWIHTLDAYDGDPWEFPPDLADGDVFRLQHRGCVIDWWSWGDSGDLATTLASLPSNNKTTVAYPTDLDGRPKLVLPASDPIELVYKEQG</sequence>
<reference evidence="2" key="1">
    <citation type="journal article" date="2017" name="Genome Biol.">
        <title>Comparative genomics reveals high biological diversity and specific adaptations in the industrially and medically important fungal genus Aspergillus.</title>
        <authorList>
            <person name="de Vries R.P."/>
            <person name="Riley R."/>
            <person name="Wiebenga A."/>
            <person name="Aguilar-Osorio G."/>
            <person name="Amillis S."/>
            <person name="Uchima C.A."/>
            <person name="Anderluh G."/>
            <person name="Asadollahi M."/>
            <person name="Askin M."/>
            <person name="Barry K."/>
            <person name="Battaglia E."/>
            <person name="Bayram O."/>
            <person name="Benocci T."/>
            <person name="Braus-Stromeyer S.A."/>
            <person name="Caldana C."/>
            <person name="Canovas D."/>
            <person name="Cerqueira G.C."/>
            <person name="Chen F."/>
            <person name="Chen W."/>
            <person name="Choi C."/>
            <person name="Clum A."/>
            <person name="Dos Santos R.A."/>
            <person name="Damasio A.R."/>
            <person name="Diallinas G."/>
            <person name="Emri T."/>
            <person name="Fekete E."/>
            <person name="Flipphi M."/>
            <person name="Freyberg S."/>
            <person name="Gallo A."/>
            <person name="Gournas C."/>
            <person name="Habgood R."/>
            <person name="Hainaut M."/>
            <person name="Harispe M.L."/>
            <person name="Henrissat B."/>
            <person name="Hilden K.S."/>
            <person name="Hope R."/>
            <person name="Hossain A."/>
            <person name="Karabika E."/>
            <person name="Karaffa L."/>
            <person name="Karanyi Z."/>
            <person name="Krasevec N."/>
            <person name="Kuo A."/>
            <person name="Kusch H."/>
            <person name="LaButti K."/>
            <person name="Lagendijk E.L."/>
            <person name="Lapidus A."/>
            <person name="Levasseur A."/>
            <person name="Lindquist E."/>
            <person name="Lipzen A."/>
            <person name="Logrieco A.F."/>
            <person name="MacCabe A."/>
            <person name="Maekelae M.R."/>
            <person name="Malavazi I."/>
            <person name="Melin P."/>
            <person name="Meyer V."/>
            <person name="Mielnichuk N."/>
            <person name="Miskei M."/>
            <person name="Molnar A.P."/>
            <person name="Mule G."/>
            <person name="Ngan C.Y."/>
            <person name="Orejas M."/>
            <person name="Orosz E."/>
            <person name="Ouedraogo J.P."/>
            <person name="Overkamp K.M."/>
            <person name="Park H.-S."/>
            <person name="Perrone G."/>
            <person name="Piumi F."/>
            <person name="Punt P.J."/>
            <person name="Ram A.F."/>
            <person name="Ramon A."/>
            <person name="Rauscher S."/>
            <person name="Record E."/>
            <person name="Riano-Pachon D.M."/>
            <person name="Robert V."/>
            <person name="Roehrig J."/>
            <person name="Ruller R."/>
            <person name="Salamov A."/>
            <person name="Salih N.S."/>
            <person name="Samson R.A."/>
            <person name="Sandor E."/>
            <person name="Sanguinetti M."/>
            <person name="Schuetze T."/>
            <person name="Sepcic K."/>
            <person name="Shelest E."/>
            <person name="Sherlock G."/>
            <person name="Sophianopoulou V."/>
            <person name="Squina F.M."/>
            <person name="Sun H."/>
            <person name="Susca A."/>
            <person name="Todd R.B."/>
            <person name="Tsang A."/>
            <person name="Unkles S.E."/>
            <person name="van de Wiele N."/>
            <person name="van Rossen-Uffink D."/>
            <person name="Oliveira J.V."/>
            <person name="Vesth T.C."/>
            <person name="Visser J."/>
            <person name="Yu J.-H."/>
            <person name="Zhou M."/>
            <person name="Andersen M.R."/>
            <person name="Archer D.B."/>
            <person name="Baker S.E."/>
            <person name="Benoit I."/>
            <person name="Brakhage A.A."/>
            <person name="Braus G.H."/>
            <person name="Fischer R."/>
            <person name="Frisvad J.C."/>
            <person name="Goldman G.H."/>
            <person name="Houbraken J."/>
            <person name="Oakley B."/>
            <person name="Pocsi I."/>
            <person name="Scazzocchio C."/>
            <person name="Seiboth B."/>
            <person name="vanKuyk P.A."/>
            <person name="Wortman J."/>
            <person name="Dyer P.S."/>
            <person name="Grigoriev I.V."/>
        </authorList>
    </citation>
    <scope>NUCLEOTIDE SEQUENCE [LARGE SCALE GENOMIC DNA]</scope>
    <source>
        <strain evidence="2">CBS 593.65</strain>
    </source>
</reference>
<dbReference type="OrthoDB" id="4323953at2759"/>
<dbReference type="STRING" id="1036612.A0A1L9T4Z6"/>
<name>A0A1L9T4Z6_9EURO</name>
<organism evidence="1 2">
    <name type="scientific">Aspergillus sydowii CBS 593.65</name>
    <dbReference type="NCBI Taxonomy" id="1036612"/>
    <lineage>
        <taxon>Eukaryota</taxon>
        <taxon>Fungi</taxon>
        <taxon>Dikarya</taxon>
        <taxon>Ascomycota</taxon>
        <taxon>Pezizomycotina</taxon>
        <taxon>Eurotiomycetes</taxon>
        <taxon>Eurotiomycetidae</taxon>
        <taxon>Eurotiales</taxon>
        <taxon>Aspergillaceae</taxon>
        <taxon>Aspergillus</taxon>
        <taxon>Aspergillus subgen. Nidulantes</taxon>
    </lineage>
</organism>
<dbReference type="Proteomes" id="UP000184356">
    <property type="component" value="Unassembled WGS sequence"/>
</dbReference>
<dbReference type="VEuPathDB" id="FungiDB:ASPSYDRAFT_93362"/>
<gene>
    <name evidence="1" type="ORF">ASPSYDRAFT_93362</name>
</gene>
<accession>A0A1L9T4Z6</accession>
<keyword evidence="2" id="KW-1185">Reference proteome</keyword>
<dbReference type="EMBL" id="KV878594">
    <property type="protein sequence ID" value="OJJ54441.1"/>
    <property type="molecule type" value="Genomic_DNA"/>
</dbReference>
<dbReference type="GeneID" id="63768894"/>
<evidence type="ECO:0000313" key="1">
    <source>
        <dbReference type="EMBL" id="OJJ54441.1"/>
    </source>
</evidence>
<evidence type="ECO:0000313" key="2">
    <source>
        <dbReference type="Proteomes" id="UP000184356"/>
    </source>
</evidence>
<protein>
    <submittedName>
        <fullName evidence="1">Uncharacterized protein</fullName>
    </submittedName>
</protein>
<dbReference type="AlphaFoldDB" id="A0A1L9T4Z6"/>
<proteinExistence type="predicted"/>